<dbReference type="RefSeq" id="WP_057895139.1">
    <property type="nucleotide sequence ID" value="NZ_AYZQ01000006.1"/>
</dbReference>
<protein>
    <recommendedName>
        <fullName evidence="1">YdhG-like domain-containing protein</fullName>
    </recommendedName>
</protein>
<dbReference type="InterPro" id="IPR014922">
    <property type="entry name" value="YdhG-like"/>
</dbReference>
<accession>A0A0R2AUS4</accession>
<dbReference type="AlphaFoldDB" id="A0A0R2AUS4"/>
<organism evidence="2 3">
    <name type="scientific">Lacticaseibacillus brantae DSM 23927</name>
    <dbReference type="NCBI Taxonomy" id="1423727"/>
    <lineage>
        <taxon>Bacteria</taxon>
        <taxon>Bacillati</taxon>
        <taxon>Bacillota</taxon>
        <taxon>Bacilli</taxon>
        <taxon>Lactobacillales</taxon>
        <taxon>Lactobacillaceae</taxon>
        <taxon>Lacticaseibacillus</taxon>
    </lineage>
</organism>
<name>A0A0R2AUS4_9LACO</name>
<evidence type="ECO:0000259" key="1">
    <source>
        <dbReference type="Pfam" id="PF08818"/>
    </source>
</evidence>
<dbReference type="OrthoDB" id="384795at2"/>
<dbReference type="SUPFAM" id="SSF159888">
    <property type="entry name" value="YdhG-like"/>
    <property type="match status" value="1"/>
</dbReference>
<reference evidence="2 3" key="1">
    <citation type="journal article" date="2015" name="Genome Announc.">
        <title>Expanding the biotechnology potential of lactobacilli through comparative genomics of 213 strains and associated genera.</title>
        <authorList>
            <person name="Sun Z."/>
            <person name="Harris H.M."/>
            <person name="McCann A."/>
            <person name="Guo C."/>
            <person name="Argimon S."/>
            <person name="Zhang W."/>
            <person name="Yang X."/>
            <person name="Jeffery I.B."/>
            <person name="Cooney J.C."/>
            <person name="Kagawa T.F."/>
            <person name="Liu W."/>
            <person name="Song Y."/>
            <person name="Salvetti E."/>
            <person name="Wrobel A."/>
            <person name="Rasinkangas P."/>
            <person name="Parkhill J."/>
            <person name="Rea M.C."/>
            <person name="O'Sullivan O."/>
            <person name="Ritari J."/>
            <person name="Douillard F.P."/>
            <person name="Paul Ross R."/>
            <person name="Yang R."/>
            <person name="Briner A.E."/>
            <person name="Felis G.E."/>
            <person name="de Vos W.M."/>
            <person name="Barrangou R."/>
            <person name="Klaenhammer T.R."/>
            <person name="Caufield P.W."/>
            <person name="Cui Y."/>
            <person name="Zhang H."/>
            <person name="O'Toole P.W."/>
        </authorList>
    </citation>
    <scope>NUCLEOTIDE SEQUENCE [LARGE SCALE GENOMIC DNA]</scope>
    <source>
        <strain evidence="2 3">DSM 23927</strain>
    </source>
</reference>
<dbReference type="Proteomes" id="UP000051672">
    <property type="component" value="Unassembled WGS sequence"/>
</dbReference>
<proteinExistence type="predicted"/>
<dbReference type="EMBL" id="AYZQ01000006">
    <property type="protein sequence ID" value="KRM71169.1"/>
    <property type="molecule type" value="Genomic_DNA"/>
</dbReference>
<sequence>MAKFETLAAFLDSIPGPTNRQKLTDLIAWIPTQFPQLELRIAWNQPMFTDHGTFIIGFSAAKNHIAVAVEDFTLEHFRETISAAGYASTKRLFQMRWDQEWSQSLLKQLIAFNITDKQGVDAFWRKA</sequence>
<dbReference type="PATRIC" id="fig|1423727.3.peg.1885"/>
<feature type="domain" description="YdhG-like" evidence="1">
    <location>
        <begin position="20"/>
        <end position="114"/>
    </location>
</feature>
<dbReference type="Gene3D" id="3.90.1150.200">
    <property type="match status" value="1"/>
</dbReference>
<evidence type="ECO:0000313" key="3">
    <source>
        <dbReference type="Proteomes" id="UP000051672"/>
    </source>
</evidence>
<comment type="caution">
    <text evidence="2">The sequence shown here is derived from an EMBL/GenBank/DDBJ whole genome shotgun (WGS) entry which is preliminary data.</text>
</comment>
<evidence type="ECO:0000313" key="2">
    <source>
        <dbReference type="EMBL" id="KRM71169.1"/>
    </source>
</evidence>
<keyword evidence="3" id="KW-1185">Reference proteome</keyword>
<dbReference type="Pfam" id="PF08818">
    <property type="entry name" value="DUF1801"/>
    <property type="match status" value="1"/>
</dbReference>
<gene>
    <name evidence="2" type="ORF">FC34_GL001860</name>
</gene>
<dbReference type="STRING" id="1423727.FC34_GL001860"/>